<reference evidence="3 4" key="1">
    <citation type="journal article" date="2017" name="Gigascience">
        <title>Draft genome of the honey bee ectoparasitic mite, Tropilaelaps mercedesae, is shaped by the parasitic life history.</title>
        <authorList>
            <person name="Dong X."/>
            <person name="Armstrong S.D."/>
            <person name="Xia D."/>
            <person name="Makepeace B.L."/>
            <person name="Darby A.C."/>
            <person name="Kadowaki T."/>
        </authorList>
    </citation>
    <scope>NUCLEOTIDE SEQUENCE [LARGE SCALE GENOMIC DNA]</scope>
    <source>
        <strain evidence="3">Wuxi-XJTLU</strain>
    </source>
</reference>
<feature type="region of interest" description="Disordered" evidence="1">
    <location>
        <begin position="129"/>
        <end position="157"/>
    </location>
</feature>
<feature type="region of interest" description="Disordered" evidence="1">
    <location>
        <begin position="169"/>
        <end position="198"/>
    </location>
</feature>
<dbReference type="STRING" id="418985.A0A1V9XIA7"/>
<feature type="region of interest" description="Disordered" evidence="1">
    <location>
        <begin position="449"/>
        <end position="504"/>
    </location>
</feature>
<protein>
    <submittedName>
        <fullName evidence="3">Neurexin-1b-alpha-like</fullName>
    </submittedName>
</protein>
<evidence type="ECO:0000256" key="1">
    <source>
        <dbReference type="SAM" id="MobiDB-lite"/>
    </source>
</evidence>
<feature type="compositionally biased region" description="Low complexity" evidence="1">
    <location>
        <begin position="143"/>
        <end position="152"/>
    </location>
</feature>
<evidence type="ECO:0000256" key="2">
    <source>
        <dbReference type="SAM" id="Phobius"/>
    </source>
</evidence>
<gene>
    <name evidence="3" type="ORF">BIW11_03613</name>
</gene>
<evidence type="ECO:0000313" key="4">
    <source>
        <dbReference type="Proteomes" id="UP000192247"/>
    </source>
</evidence>
<accession>A0A1V9XIA7</accession>
<dbReference type="AlphaFoldDB" id="A0A1V9XIA7"/>
<feature type="transmembrane region" description="Helical" evidence="2">
    <location>
        <begin position="340"/>
        <end position="361"/>
    </location>
</feature>
<feature type="compositionally biased region" description="Basic and acidic residues" evidence="1">
    <location>
        <begin position="451"/>
        <end position="460"/>
    </location>
</feature>
<feature type="region of interest" description="Disordered" evidence="1">
    <location>
        <begin position="237"/>
        <end position="275"/>
    </location>
</feature>
<keyword evidence="2" id="KW-1133">Transmembrane helix</keyword>
<feature type="compositionally biased region" description="Acidic residues" evidence="1">
    <location>
        <begin position="14"/>
        <end position="24"/>
    </location>
</feature>
<dbReference type="Proteomes" id="UP000192247">
    <property type="component" value="Unassembled WGS sequence"/>
</dbReference>
<sequence length="533" mass="55450">MQTRKHKQLQQLADFDDEADDETAEAGVGGASADVKIQLGGVLSGSTSAAVSKGFRGVLSGVVLNGVRLLELSTERGDIVVQGDATRLQSLAQSKYSPAHNYPADQPLMLNDAKPPVEVYERDDLVYSEGSGCYESDDDDADCNNNDDSSNSAGGGDELVTAVYIPSQRRSSAPHYNGNAIGSSGGVGGTTSRPSQKKTIYSCHDDEDCVEEGSGNGVDGAGSRIPSSGIIVTPRAPYESPNNGGGAHQTTTTTARTTTSSYSTTSTTPSPPTTTTTHEWIIVKTFSTRQPFRPRTTSTGIPEVFSVPIPEVHVPTQINKNKSKTKPARVDAAAAADGTALVIGIVTGILVSLVILALLLYRFRTVRPGGACKPNSLYYNPCVAVGESGPAGSGGTPGLGAPMGAPGLGGGGPGSGGGTCIPYGVTPGGGMAGGAPAYSTLHKGMAVAGAKKTEPVKDPQECQSNEQEDKAEADNESEREMDDGVVYTKKGDEVFPRHRKRHKRDGDVRRTLLSLEIPTHIGPYVHSAVPIQP</sequence>
<dbReference type="InParanoid" id="A0A1V9XIA7"/>
<feature type="non-terminal residue" evidence="3">
    <location>
        <position position="533"/>
    </location>
</feature>
<organism evidence="3 4">
    <name type="scientific">Tropilaelaps mercedesae</name>
    <dbReference type="NCBI Taxonomy" id="418985"/>
    <lineage>
        <taxon>Eukaryota</taxon>
        <taxon>Metazoa</taxon>
        <taxon>Ecdysozoa</taxon>
        <taxon>Arthropoda</taxon>
        <taxon>Chelicerata</taxon>
        <taxon>Arachnida</taxon>
        <taxon>Acari</taxon>
        <taxon>Parasitiformes</taxon>
        <taxon>Mesostigmata</taxon>
        <taxon>Gamasina</taxon>
        <taxon>Dermanyssoidea</taxon>
        <taxon>Laelapidae</taxon>
        <taxon>Tropilaelaps</taxon>
    </lineage>
</organism>
<name>A0A1V9XIA7_9ACAR</name>
<comment type="caution">
    <text evidence="3">The sequence shown here is derived from an EMBL/GenBank/DDBJ whole genome shotgun (WGS) entry which is preliminary data.</text>
</comment>
<feature type="region of interest" description="Disordered" evidence="1">
    <location>
        <begin position="1"/>
        <end position="30"/>
    </location>
</feature>
<dbReference type="EMBL" id="MNPL01010193">
    <property type="protein sequence ID" value="OQR73285.1"/>
    <property type="molecule type" value="Genomic_DNA"/>
</dbReference>
<feature type="compositionally biased region" description="Basic and acidic residues" evidence="1">
    <location>
        <begin position="467"/>
        <end position="478"/>
    </location>
</feature>
<proteinExistence type="predicted"/>
<keyword evidence="2" id="KW-0812">Transmembrane</keyword>
<evidence type="ECO:0000313" key="3">
    <source>
        <dbReference type="EMBL" id="OQR73285.1"/>
    </source>
</evidence>
<keyword evidence="2" id="KW-0472">Membrane</keyword>
<keyword evidence="4" id="KW-1185">Reference proteome</keyword>
<feature type="compositionally biased region" description="Low complexity" evidence="1">
    <location>
        <begin position="250"/>
        <end position="275"/>
    </location>
</feature>
<dbReference type="OrthoDB" id="6275838at2759"/>